<evidence type="ECO:0000259" key="2">
    <source>
        <dbReference type="Pfam" id="PF17921"/>
    </source>
</evidence>
<dbReference type="Proteomes" id="UP000078200">
    <property type="component" value="Unassembled WGS sequence"/>
</dbReference>
<evidence type="ECO:0000313" key="3">
    <source>
        <dbReference type="EnsemblMetazoa" id="GAUT041183-PA"/>
    </source>
</evidence>
<dbReference type="AlphaFoldDB" id="A0A1A9VLV4"/>
<evidence type="ECO:0000313" key="4">
    <source>
        <dbReference type="Proteomes" id="UP000078200"/>
    </source>
</evidence>
<dbReference type="GO" id="GO:0003964">
    <property type="term" value="F:RNA-directed DNA polymerase activity"/>
    <property type="evidence" value="ECO:0007669"/>
    <property type="project" value="UniProtKB-EC"/>
</dbReference>
<feature type="domain" description="Integrase zinc-binding" evidence="2">
    <location>
        <begin position="100"/>
        <end position="151"/>
    </location>
</feature>
<dbReference type="VEuPathDB" id="VectorBase:GAUT041183"/>
<keyword evidence="4" id="KW-1185">Reference proteome</keyword>
<protein>
    <recommendedName>
        <fullName evidence="1">RNA-directed DNA polymerase</fullName>
        <ecNumber evidence="1">2.7.7.49</ecNumber>
    </recommendedName>
</protein>
<organism evidence="3 4">
    <name type="scientific">Glossina austeni</name>
    <name type="common">Savannah tsetse fly</name>
    <dbReference type="NCBI Taxonomy" id="7395"/>
    <lineage>
        <taxon>Eukaryota</taxon>
        <taxon>Metazoa</taxon>
        <taxon>Ecdysozoa</taxon>
        <taxon>Arthropoda</taxon>
        <taxon>Hexapoda</taxon>
        <taxon>Insecta</taxon>
        <taxon>Pterygota</taxon>
        <taxon>Neoptera</taxon>
        <taxon>Endopterygota</taxon>
        <taxon>Diptera</taxon>
        <taxon>Brachycera</taxon>
        <taxon>Muscomorpha</taxon>
        <taxon>Hippoboscoidea</taxon>
        <taxon>Glossinidae</taxon>
        <taxon>Glossina</taxon>
    </lineage>
</organism>
<dbReference type="PANTHER" id="PTHR37984">
    <property type="entry name" value="PROTEIN CBG26694"/>
    <property type="match status" value="1"/>
</dbReference>
<dbReference type="STRING" id="7395.A0A1A9VLV4"/>
<dbReference type="EnsemblMetazoa" id="GAUT041183-RA">
    <property type="protein sequence ID" value="GAUT041183-PA"/>
    <property type="gene ID" value="GAUT041183"/>
</dbReference>
<dbReference type="Gene3D" id="1.10.340.70">
    <property type="match status" value="1"/>
</dbReference>
<accession>A0A1A9VLV4</accession>
<dbReference type="InterPro" id="IPR050951">
    <property type="entry name" value="Retrovirus_Pol_polyprotein"/>
</dbReference>
<name>A0A1A9VLV4_GLOAU</name>
<sequence length="162" mass="18984">MAKNEEDRFHCTIYACDRVVTRQMQNNLVDVRNAKLADDNLKTIIVAKRGERVNSEQIDKESPIAKAYWANWDSLVFKDGCLWRIRYSKNGSRARNLLVIPRPKSKEIIEKYHRGTNGEHFGVMKTVKEIQRRFYWVGCRRSVAAWIHNCEESGKLKEGKKK</sequence>
<dbReference type="InterPro" id="IPR041588">
    <property type="entry name" value="Integrase_H2C2"/>
</dbReference>
<dbReference type="PANTHER" id="PTHR37984:SF15">
    <property type="entry name" value="INTEGRASE CATALYTIC DOMAIN-CONTAINING PROTEIN"/>
    <property type="match status" value="1"/>
</dbReference>
<evidence type="ECO:0000256" key="1">
    <source>
        <dbReference type="ARBA" id="ARBA00012493"/>
    </source>
</evidence>
<dbReference type="Pfam" id="PF17921">
    <property type="entry name" value="Integrase_H2C2"/>
    <property type="match status" value="1"/>
</dbReference>
<dbReference type="EC" id="2.7.7.49" evidence="1"/>
<reference evidence="3" key="1">
    <citation type="submission" date="2020-05" db="UniProtKB">
        <authorList>
            <consortium name="EnsemblMetazoa"/>
        </authorList>
    </citation>
    <scope>IDENTIFICATION</scope>
    <source>
        <strain evidence="3">TTRI</strain>
    </source>
</reference>
<dbReference type="FunFam" id="1.10.340.70:FF:000001">
    <property type="entry name" value="Retrovirus-related Pol polyprotein from transposon gypsy-like Protein"/>
    <property type="match status" value="1"/>
</dbReference>
<proteinExistence type="predicted"/>